<accession>A0AAN9G9D4</accession>
<feature type="domain" description="Alpha-amylase C-terminal" evidence="15">
    <location>
        <begin position="411"/>
        <end position="499"/>
    </location>
</feature>
<keyword evidence="6" id="KW-0479">Metal-binding</keyword>
<name>A0AAN9G9D4_9CAEN</name>
<dbReference type="EC" id="3.2.1.1" evidence="5 13"/>
<reference evidence="17 18" key="1">
    <citation type="submission" date="2024-02" db="EMBL/GenBank/DDBJ databases">
        <title>Chromosome-scale genome assembly of the rough periwinkle Littorina saxatilis.</title>
        <authorList>
            <person name="De Jode A."/>
            <person name="Faria R."/>
            <person name="Formenti G."/>
            <person name="Sims Y."/>
            <person name="Smith T.P."/>
            <person name="Tracey A."/>
            <person name="Wood J.M.D."/>
            <person name="Zagrodzka Z.B."/>
            <person name="Johannesson K."/>
            <person name="Butlin R.K."/>
            <person name="Leder E.H."/>
        </authorList>
    </citation>
    <scope>NUCLEOTIDE SEQUENCE [LARGE SCALE GENOMIC DNA]</scope>
    <source>
        <strain evidence="17">Snail1</strain>
        <tissue evidence="17">Muscle</tissue>
    </source>
</reference>
<feature type="signal peptide" evidence="14">
    <location>
        <begin position="1"/>
        <end position="16"/>
    </location>
</feature>
<evidence type="ECO:0000256" key="4">
    <source>
        <dbReference type="ARBA" id="ARBA00008061"/>
    </source>
</evidence>
<evidence type="ECO:0000256" key="8">
    <source>
        <dbReference type="ARBA" id="ARBA00022837"/>
    </source>
</evidence>
<feature type="domain" description="Glycosyl hydrolase family 13 catalytic" evidence="16">
    <location>
        <begin position="28"/>
        <end position="402"/>
    </location>
</feature>
<feature type="chain" id="PRO_5043043971" description="Alpha-amylase" evidence="14">
    <location>
        <begin position="17"/>
        <end position="508"/>
    </location>
</feature>
<evidence type="ECO:0000256" key="13">
    <source>
        <dbReference type="RuleBase" id="RU361134"/>
    </source>
</evidence>
<keyword evidence="18" id="KW-1185">Reference proteome</keyword>
<dbReference type="InterPro" id="IPR017853">
    <property type="entry name" value="GH"/>
</dbReference>
<keyword evidence="11 13" id="KW-0326">Glycosidase</keyword>
<comment type="caution">
    <text evidence="17">The sequence shown here is derived from an EMBL/GenBank/DDBJ whole genome shotgun (WGS) entry which is preliminary data.</text>
</comment>
<keyword evidence="8" id="KW-0106">Calcium</keyword>
<dbReference type="Pfam" id="PF02806">
    <property type="entry name" value="Alpha-amylase_C"/>
    <property type="match status" value="1"/>
</dbReference>
<dbReference type="InterPro" id="IPR006047">
    <property type="entry name" value="GH13_cat_dom"/>
</dbReference>
<dbReference type="PRINTS" id="PR00110">
    <property type="entry name" value="ALPHAAMYLASE"/>
</dbReference>
<keyword evidence="9" id="KW-0868">Chloride</keyword>
<evidence type="ECO:0000259" key="16">
    <source>
        <dbReference type="SMART" id="SM00642"/>
    </source>
</evidence>
<dbReference type="SMART" id="SM00642">
    <property type="entry name" value="Aamy"/>
    <property type="match status" value="1"/>
</dbReference>
<dbReference type="SMART" id="SM00632">
    <property type="entry name" value="Aamy_C"/>
    <property type="match status" value="1"/>
</dbReference>
<dbReference type="PANTHER" id="PTHR43447">
    <property type="entry name" value="ALPHA-AMYLASE"/>
    <property type="match status" value="1"/>
</dbReference>
<evidence type="ECO:0000256" key="10">
    <source>
        <dbReference type="ARBA" id="ARBA00023277"/>
    </source>
</evidence>
<dbReference type="Gene3D" id="2.60.40.1180">
    <property type="entry name" value="Golgi alpha-mannosidase II"/>
    <property type="match status" value="1"/>
</dbReference>
<evidence type="ECO:0000256" key="12">
    <source>
        <dbReference type="RuleBase" id="RU003615"/>
    </source>
</evidence>
<dbReference type="Pfam" id="PF00128">
    <property type="entry name" value="Alpha-amylase"/>
    <property type="match status" value="1"/>
</dbReference>
<keyword evidence="14" id="KW-0732">Signal</keyword>
<gene>
    <name evidence="17" type="ORF">V1264_023436</name>
</gene>
<evidence type="ECO:0000256" key="11">
    <source>
        <dbReference type="ARBA" id="ARBA00023295"/>
    </source>
</evidence>
<sequence length="508" mass="55585">MIPLSLLAVVLVTAQAAYHEPNCAPGRSAITHLFEWRWDDIAKECETFLGPYGYCGVQISPTSENAVWTTPFRPWWERYQPVSYKLTTRSGDENALRNMISRCNKAGVRIYADIVIDHMSGAEASGKGTAGTQYNGGSLHYPGVPFGPNDFNNGVTCHSGDGSIHNYGNPEEVRNCRLGSLVDLAMGHDYVRGKVVAYLNHLVDLGVAGFRVDAAKHMWPADLKAVFGQVKNLRSDVFGSSKTPLIIQEVIDQGGEAIKGEEYLATGRITNFKFGLELGKVFRRQNPMKYLQNFGEGWGEWSGNDVVNFIDNHDNQRGHGGAGGVLTHRDPRPYKLATAFMLAHPYGFPRVMSSFSFTSSDQGPPNHNGDIAHVSINSDMSCGGGWVCEHRWRQMYNMVAFRNIAGTTPMKNWWSDANYQIAFSRGNKAFIALNLEGHPIDVTLQTGLSQGTYCDVISGDLHNGRCTGSSVNVGGDGRAHVKVCSDCDDPMLAIHVGAKVGSTSQRTG</sequence>
<evidence type="ECO:0000256" key="9">
    <source>
        <dbReference type="ARBA" id="ARBA00023214"/>
    </source>
</evidence>
<dbReference type="AlphaFoldDB" id="A0AAN9G9D4"/>
<proteinExistence type="inferred from homology"/>
<evidence type="ECO:0000256" key="5">
    <source>
        <dbReference type="ARBA" id="ARBA00012595"/>
    </source>
</evidence>
<evidence type="ECO:0000259" key="15">
    <source>
        <dbReference type="SMART" id="SM00632"/>
    </source>
</evidence>
<organism evidence="17 18">
    <name type="scientific">Littorina saxatilis</name>
    <dbReference type="NCBI Taxonomy" id="31220"/>
    <lineage>
        <taxon>Eukaryota</taxon>
        <taxon>Metazoa</taxon>
        <taxon>Spiralia</taxon>
        <taxon>Lophotrochozoa</taxon>
        <taxon>Mollusca</taxon>
        <taxon>Gastropoda</taxon>
        <taxon>Caenogastropoda</taxon>
        <taxon>Littorinimorpha</taxon>
        <taxon>Littorinoidea</taxon>
        <taxon>Littorinidae</taxon>
        <taxon>Littorina</taxon>
    </lineage>
</organism>
<evidence type="ECO:0000256" key="1">
    <source>
        <dbReference type="ARBA" id="ARBA00000548"/>
    </source>
</evidence>
<evidence type="ECO:0000256" key="14">
    <source>
        <dbReference type="SAM" id="SignalP"/>
    </source>
</evidence>
<dbReference type="InterPro" id="IPR013780">
    <property type="entry name" value="Glyco_hydro_b"/>
</dbReference>
<dbReference type="GO" id="GO:0004556">
    <property type="term" value="F:alpha-amylase activity"/>
    <property type="evidence" value="ECO:0007669"/>
    <property type="project" value="UniProtKB-UniRule"/>
</dbReference>
<evidence type="ECO:0000256" key="2">
    <source>
        <dbReference type="ARBA" id="ARBA00001913"/>
    </source>
</evidence>
<evidence type="ECO:0000313" key="18">
    <source>
        <dbReference type="Proteomes" id="UP001374579"/>
    </source>
</evidence>
<comment type="cofactor">
    <cofactor evidence="3">
        <name>chloride</name>
        <dbReference type="ChEBI" id="CHEBI:17996"/>
    </cofactor>
</comment>
<evidence type="ECO:0000256" key="3">
    <source>
        <dbReference type="ARBA" id="ARBA00001923"/>
    </source>
</evidence>
<keyword evidence="10 13" id="KW-0119">Carbohydrate metabolism</keyword>
<dbReference type="EMBL" id="JBAMIC010000011">
    <property type="protein sequence ID" value="KAK7100488.1"/>
    <property type="molecule type" value="Genomic_DNA"/>
</dbReference>
<protein>
    <recommendedName>
        <fullName evidence="5 13">Alpha-amylase</fullName>
        <ecNumber evidence="5 13">3.2.1.1</ecNumber>
    </recommendedName>
</protein>
<comment type="cofactor">
    <cofactor evidence="2">
        <name>Ca(2+)</name>
        <dbReference type="ChEBI" id="CHEBI:29108"/>
    </cofactor>
</comment>
<dbReference type="Proteomes" id="UP001374579">
    <property type="component" value="Unassembled WGS sequence"/>
</dbReference>
<dbReference type="SUPFAM" id="SSF51011">
    <property type="entry name" value="Glycosyl hydrolase domain"/>
    <property type="match status" value="1"/>
</dbReference>
<dbReference type="GO" id="GO:0005975">
    <property type="term" value="P:carbohydrate metabolic process"/>
    <property type="evidence" value="ECO:0007669"/>
    <property type="project" value="InterPro"/>
</dbReference>
<evidence type="ECO:0000313" key="17">
    <source>
        <dbReference type="EMBL" id="KAK7100488.1"/>
    </source>
</evidence>
<dbReference type="InterPro" id="IPR006046">
    <property type="entry name" value="Alpha_amylase"/>
</dbReference>
<evidence type="ECO:0000256" key="6">
    <source>
        <dbReference type="ARBA" id="ARBA00022723"/>
    </source>
</evidence>
<keyword evidence="7 13" id="KW-0378">Hydrolase</keyword>
<dbReference type="Gene3D" id="3.20.20.80">
    <property type="entry name" value="Glycosidases"/>
    <property type="match status" value="1"/>
</dbReference>
<comment type="catalytic activity">
    <reaction evidence="1 13">
        <text>Endohydrolysis of (1-&gt;4)-alpha-D-glucosidic linkages in polysaccharides containing three or more (1-&gt;4)-alpha-linked D-glucose units.</text>
        <dbReference type="EC" id="3.2.1.1"/>
    </reaction>
</comment>
<dbReference type="InterPro" id="IPR006048">
    <property type="entry name" value="A-amylase/branching_C"/>
</dbReference>
<evidence type="ECO:0000256" key="7">
    <source>
        <dbReference type="ARBA" id="ARBA00022801"/>
    </source>
</evidence>
<dbReference type="GO" id="GO:0046872">
    <property type="term" value="F:metal ion binding"/>
    <property type="evidence" value="ECO:0007669"/>
    <property type="project" value="UniProtKB-KW"/>
</dbReference>
<dbReference type="SUPFAM" id="SSF51445">
    <property type="entry name" value="(Trans)glycosidases"/>
    <property type="match status" value="1"/>
</dbReference>
<dbReference type="CDD" id="cd11317">
    <property type="entry name" value="AmyAc_bac_euk_AmyA"/>
    <property type="match status" value="1"/>
</dbReference>
<comment type="similarity">
    <text evidence="4 12">Belongs to the glycosyl hydrolase 13 family.</text>
</comment>
<dbReference type="InterPro" id="IPR031319">
    <property type="entry name" value="A-amylase_C"/>
</dbReference>